<sequence>MSSSTLYRLSGIGLLVGGLLATLGTIIQGFSNDNLLSPLWIPAGLAVLIGEMFFLLSLPGLYTRQAHNAGVIGLVGFILFFLSALLLGIGTSTLYIFIFPWLTQNAPRLADGPSALNIFFPVAGLLNLIGALLFGIATLRAGILSRAAAILLLVAAVVSFAANFVPLPYMSSITTALTFIALAWLGSSLLTERSQEATTLSPVSPPNSIRV</sequence>
<feature type="transmembrane region" description="Helical" evidence="1">
    <location>
        <begin position="7"/>
        <end position="27"/>
    </location>
</feature>
<dbReference type="Proteomes" id="UP000004508">
    <property type="component" value="Unassembled WGS sequence"/>
</dbReference>
<feature type="transmembrane region" description="Helical" evidence="1">
    <location>
        <begin position="39"/>
        <end position="62"/>
    </location>
</feature>
<dbReference type="EMBL" id="ADVG01000003">
    <property type="protein sequence ID" value="EFH84914.1"/>
    <property type="molecule type" value="Genomic_DNA"/>
</dbReference>
<evidence type="ECO:0000313" key="3">
    <source>
        <dbReference type="Proteomes" id="UP000004508"/>
    </source>
</evidence>
<keyword evidence="1" id="KW-1133">Transmembrane helix</keyword>
<organism evidence="2 3">
    <name type="scientific">Ktedonobacter racemifer DSM 44963</name>
    <dbReference type="NCBI Taxonomy" id="485913"/>
    <lineage>
        <taxon>Bacteria</taxon>
        <taxon>Bacillati</taxon>
        <taxon>Chloroflexota</taxon>
        <taxon>Ktedonobacteria</taxon>
        <taxon>Ktedonobacterales</taxon>
        <taxon>Ktedonobacteraceae</taxon>
        <taxon>Ktedonobacter</taxon>
    </lineage>
</organism>
<gene>
    <name evidence="2" type="ORF">Krac_6033</name>
</gene>
<dbReference type="OrthoDB" id="3625422at2"/>
<protein>
    <submittedName>
        <fullName evidence="2">Uncharacterized protein</fullName>
    </submittedName>
</protein>
<feature type="transmembrane region" description="Helical" evidence="1">
    <location>
        <begin position="118"/>
        <end position="136"/>
    </location>
</feature>
<comment type="caution">
    <text evidence="2">The sequence shown here is derived from an EMBL/GenBank/DDBJ whole genome shotgun (WGS) entry which is preliminary data.</text>
</comment>
<dbReference type="InParanoid" id="D6TXI1"/>
<name>D6TXI1_KTERA</name>
<evidence type="ECO:0000256" key="1">
    <source>
        <dbReference type="SAM" id="Phobius"/>
    </source>
</evidence>
<feature type="transmembrane region" description="Helical" evidence="1">
    <location>
        <begin position="167"/>
        <end position="185"/>
    </location>
</feature>
<keyword evidence="3" id="KW-1185">Reference proteome</keyword>
<evidence type="ECO:0000313" key="2">
    <source>
        <dbReference type="EMBL" id="EFH84914.1"/>
    </source>
</evidence>
<feature type="transmembrane region" description="Helical" evidence="1">
    <location>
        <begin position="143"/>
        <end position="161"/>
    </location>
</feature>
<proteinExistence type="predicted"/>
<keyword evidence="1" id="KW-0812">Transmembrane</keyword>
<feature type="transmembrane region" description="Helical" evidence="1">
    <location>
        <begin position="74"/>
        <end position="98"/>
    </location>
</feature>
<reference evidence="2 3" key="1">
    <citation type="journal article" date="2011" name="Stand. Genomic Sci.">
        <title>Non-contiguous finished genome sequence and contextual data of the filamentous soil bacterium Ktedonobacter racemifer type strain (SOSP1-21).</title>
        <authorList>
            <person name="Chang Y.J."/>
            <person name="Land M."/>
            <person name="Hauser L."/>
            <person name="Chertkov O."/>
            <person name="Del Rio T.G."/>
            <person name="Nolan M."/>
            <person name="Copeland A."/>
            <person name="Tice H."/>
            <person name="Cheng J.F."/>
            <person name="Lucas S."/>
            <person name="Han C."/>
            <person name="Goodwin L."/>
            <person name="Pitluck S."/>
            <person name="Ivanova N."/>
            <person name="Ovchinikova G."/>
            <person name="Pati A."/>
            <person name="Chen A."/>
            <person name="Palaniappan K."/>
            <person name="Mavromatis K."/>
            <person name="Liolios K."/>
            <person name="Brettin T."/>
            <person name="Fiebig A."/>
            <person name="Rohde M."/>
            <person name="Abt B."/>
            <person name="Goker M."/>
            <person name="Detter J.C."/>
            <person name="Woyke T."/>
            <person name="Bristow J."/>
            <person name="Eisen J.A."/>
            <person name="Markowitz V."/>
            <person name="Hugenholtz P."/>
            <person name="Kyrpides N.C."/>
            <person name="Klenk H.P."/>
            <person name="Lapidus A."/>
        </authorList>
    </citation>
    <scope>NUCLEOTIDE SEQUENCE [LARGE SCALE GENOMIC DNA]</scope>
    <source>
        <strain evidence="3">DSM 44963</strain>
    </source>
</reference>
<dbReference type="RefSeq" id="WP_007916771.1">
    <property type="nucleotide sequence ID" value="NZ_ADVG01000003.1"/>
</dbReference>
<dbReference type="AlphaFoldDB" id="D6TXI1"/>
<accession>D6TXI1</accession>
<dbReference type="eggNOG" id="ENOG5031J48">
    <property type="taxonomic scope" value="Bacteria"/>
</dbReference>
<keyword evidence="1" id="KW-0472">Membrane</keyword>
<dbReference type="STRING" id="485913.Krac_6033"/>